<gene>
    <name evidence="5" type="ORF">CK203_062806</name>
</gene>
<comment type="similarity">
    <text evidence="1">Belongs to the peptidase C48 family.</text>
</comment>
<dbReference type="SUPFAM" id="SSF54001">
    <property type="entry name" value="Cysteine proteinases"/>
    <property type="match status" value="1"/>
</dbReference>
<dbReference type="InterPro" id="IPR003653">
    <property type="entry name" value="Peptidase_C48_C"/>
</dbReference>
<evidence type="ECO:0000256" key="1">
    <source>
        <dbReference type="ARBA" id="ARBA00005234"/>
    </source>
</evidence>
<protein>
    <recommendedName>
        <fullName evidence="4">Ubiquitin-like protease family profile domain-containing protein</fullName>
    </recommendedName>
</protein>
<sequence length="497" mass="55715">MGFGGLLTFACRELRYELCKWLISQYDFTYHRLNMATDNVVTVNEEHVNRVMGIPSSGVDVVILKRTATSNRTYTLRLFYMAYFYMPSVNVEVTSPLAAAWSDDIIKRRLAAEISTFGGYGYVHAQEQPQSTTHMNVPSVASTSTASDDATEVIEAHVIDTSDTMLRLASSLARNVVALRSRCSGSEGISSVPCLEPEHHAKYQPLQASLPPQVTVEEVRECDVVGGSGSEALKLSSIKRFKRTDKRIVKNPPTCKSSFVAQCVKQFPKIPHADRVVADYALAEIGDPSEILCKMYGMYITREEISCLNVGRWVNSVIMAIVSRMMNVQQALPVRAHYFDPSFSVIMDRCCMYLDVDILDHDLGTCDMNNHWHVHVVNFAAGRVEILSSLPLRRGNNISVATRRLSVAIHKALHAYRIHMDVDVSTFVHVQPHLVQQLNGSDCGILALKFMEFWNGATLTTSVAEEKLNMYRLQLVVELVFNERNNVRDKIMASCHL</sequence>
<dbReference type="PROSITE" id="PS50600">
    <property type="entry name" value="ULP_PROTEASE"/>
    <property type="match status" value="1"/>
</dbReference>
<evidence type="ECO:0000313" key="6">
    <source>
        <dbReference type="Proteomes" id="UP000288805"/>
    </source>
</evidence>
<dbReference type="GO" id="GO:0006508">
    <property type="term" value="P:proteolysis"/>
    <property type="evidence" value="ECO:0007669"/>
    <property type="project" value="UniProtKB-KW"/>
</dbReference>
<name>A0A438GBE2_VITVI</name>
<evidence type="ECO:0000256" key="2">
    <source>
        <dbReference type="ARBA" id="ARBA00022670"/>
    </source>
</evidence>
<evidence type="ECO:0000259" key="4">
    <source>
        <dbReference type="PROSITE" id="PS50600"/>
    </source>
</evidence>
<feature type="domain" description="Ubiquitin-like protease family profile" evidence="4">
    <location>
        <begin position="298"/>
        <end position="454"/>
    </location>
</feature>
<dbReference type="InterPro" id="IPR038765">
    <property type="entry name" value="Papain-like_cys_pep_sf"/>
</dbReference>
<dbReference type="EMBL" id="QGNW01000493">
    <property type="protein sequence ID" value="RVW69535.1"/>
    <property type="molecule type" value="Genomic_DNA"/>
</dbReference>
<dbReference type="GO" id="GO:0008234">
    <property type="term" value="F:cysteine-type peptidase activity"/>
    <property type="evidence" value="ECO:0007669"/>
    <property type="project" value="InterPro"/>
</dbReference>
<dbReference type="Proteomes" id="UP000288805">
    <property type="component" value="Unassembled WGS sequence"/>
</dbReference>
<comment type="caution">
    <text evidence="5">The sequence shown here is derived from an EMBL/GenBank/DDBJ whole genome shotgun (WGS) entry which is preliminary data.</text>
</comment>
<dbReference type="Pfam" id="PF02902">
    <property type="entry name" value="Peptidase_C48"/>
    <property type="match status" value="1"/>
</dbReference>
<proteinExistence type="inferred from homology"/>
<keyword evidence="2" id="KW-0645">Protease</keyword>
<reference evidence="5 6" key="1">
    <citation type="journal article" date="2018" name="PLoS Genet.">
        <title>Population sequencing reveals clonal diversity and ancestral inbreeding in the grapevine cultivar Chardonnay.</title>
        <authorList>
            <person name="Roach M.J."/>
            <person name="Johnson D.L."/>
            <person name="Bohlmann J."/>
            <person name="van Vuuren H.J."/>
            <person name="Jones S.J."/>
            <person name="Pretorius I.S."/>
            <person name="Schmidt S.A."/>
            <person name="Borneman A.R."/>
        </authorList>
    </citation>
    <scope>NUCLEOTIDE SEQUENCE [LARGE SCALE GENOMIC DNA]</scope>
    <source>
        <strain evidence="6">cv. Chardonnay</strain>
        <tissue evidence="5">Leaf</tissue>
    </source>
</reference>
<evidence type="ECO:0000256" key="3">
    <source>
        <dbReference type="ARBA" id="ARBA00022801"/>
    </source>
</evidence>
<evidence type="ECO:0000313" key="5">
    <source>
        <dbReference type="EMBL" id="RVW69535.1"/>
    </source>
</evidence>
<dbReference type="Gene3D" id="3.40.395.10">
    <property type="entry name" value="Adenoviral Proteinase, Chain A"/>
    <property type="match status" value="1"/>
</dbReference>
<organism evidence="5 6">
    <name type="scientific">Vitis vinifera</name>
    <name type="common">Grape</name>
    <dbReference type="NCBI Taxonomy" id="29760"/>
    <lineage>
        <taxon>Eukaryota</taxon>
        <taxon>Viridiplantae</taxon>
        <taxon>Streptophyta</taxon>
        <taxon>Embryophyta</taxon>
        <taxon>Tracheophyta</taxon>
        <taxon>Spermatophyta</taxon>
        <taxon>Magnoliopsida</taxon>
        <taxon>eudicotyledons</taxon>
        <taxon>Gunneridae</taxon>
        <taxon>Pentapetalae</taxon>
        <taxon>rosids</taxon>
        <taxon>Vitales</taxon>
        <taxon>Vitaceae</taxon>
        <taxon>Viteae</taxon>
        <taxon>Vitis</taxon>
    </lineage>
</organism>
<accession>A0A438GBE2</accession>
<keyword evidence="3" id="KW-0378">Hydrolase</keyword>
<dbReference type="AlphaFoldDB" id="A0A438GBE2"/>